<dbReference type="GO" id="GO:0006412">
    <property type="term" value="P:translation"/>
    <property type="evidence" value="ECO:0007669"/>
    <property type="project" value="UniProtKB-UniRule"/>
</dbReference>
<comment type="subunit">
    <text evidence="5">Part of the 30S ribosomal subunit.</text>
</comment>
<dbReference type="GO" id="GO:0003735">
    <property type="term" value="F:structural constituent of ribosome"/>
    <property type="evidence" value="ECO:0007669"/>
    <property type="project" value="InterPro"/>
</dbReference>
<evidence type="ECO:0000256" key="1">
    <source>
        <dbReference type="ARBA" id="ARBA00009083"/>
    </source>
</evidence>
<reference evidence="6" key="1">
    <citation type="journal article" date="2016" name="Front. Plant Sci.">
        <title>Comparative Chloroplast Genome Analyses of Streptophyte Green Algae Uncover Major Structural Alterations in the Klebsormidiophyceae, Coleochaetophyceae and Zygnematophyceae.</title>
        <authorList>
            <person name="Lemieux C."/>
            <person name="Otis C."/>
            <person name="Turmel M."/>
        </authorList>
    </citation>
    <scope>NUCLEOTIDE SEQUENCE</scope>
</reference>
<gene>
    <name evidence="5 6" type="primary">rps14</name>
</gene>
<dbReference type="InterPro" id="IPR001209">
    <property type="entry name" value="Ribosomal_uS14"/>
</dbReference>
<evidence type="ECO:0000256" key="4">
    <source>
        <dbReference type="ARBA" id="ARBA00035247"/>
    </source>
</evidence>
<dbReference type="PANTHER" id="PTHR19836:SF19">
    <property type="entry name" value="SMALL RIBOSOMAL SUBUNIT PROTEIN US14M"/>
    <property type="match status" value="1"/>
</dbReference>
<dbReference type="InterPro" id="IPR023036">
    <property type="entry name" value="Ribosomal_uS14_bac/plastid"/>
</dbReference>
<comment type="subcellular location">
    <subcellularLocation>
        <location evidence="5">Plastid</location>
        <location evidence="5">Chloroplast</location>
    </subcellularLocation>
</comment>
<keyword evidence="5" id="KW-0694">RNA-binding</keyword>
<protein>
    <recommendedName>
        <fullName evidence="4 5">Small ribosomal subunit protein uS14c</fullName>
    </recommendedName>
</protein>
<evidence type="ECO:0000256" key="5">
    <source>
        <dbReference type="HAMAP-Rule" id="MF_00537"/>
    </source>
</evidence>
<dbReference type="Pfam" id="PF00253">
    <property type="entry name" value="Ribosomal_S14"/>
    <property type="match status" value="1"/>
</dbReference>
<dbReference type="InterPro" id="IPR018271">
    <property type="entry name" value="Ribosomal_uS14_CS"/>
</dbReference>
<geneLocation type="chloroplast" evidence="6"/>
<proteinExistence type="inferred from homology"/>
<dbReference type="GO" id="GO:0019843">
    <property type="term" value="F:rRNA binding"/>
    <property type="evidence" value="ECO:0007669"/>
    <property type="project" value="UniProtKB-UniRule"/>
</dbReference>
<dbReference type="RefSeq" id="YP_009256676.1">
    <property type="nucleotide sequence ID" value="NC_030313.1"/>
</dbReference>
<comment type="similarity">
    <text evidence="1 5">Belongs to the universal ribosomal protein uS14 family.</text>
</comment>
<organism evidence="6">
    <name type="scientific">Entransia fimbriata</name>
    <dbReference type="NCBI Taxonomy" id="130991"/>
    <lineage>
        <taxon>Eukaryota</taxon>
        <taxon>Viridiplantae</taxon>
        <taxon>Streptophyta</taxon>
        <taxon>Klebsormidiophyceae</taxon>
        <taxon>Entransiales</taxon>
        <taxon>Entransiaceae</taxon>
        <taxon>Entransia</taxon>
    </lineage>
</organism>
<dbReference type="NCBIfam" id="NF006477">
    <property type="entry name" value="PRK08881.1"/>
    <property type="match status" value="1"/>
</dbReference>
<keyword evidence="6" id="KW-0934">Plastid</keyword>
<dbReference type="FunFam" id="1.10.287.1480:FF:000001">
    <property type="entry name" value="30S ribosomal protein S14"/>
    <property type="match status" value="1"/>
</dbReference>
<evidence type="ECO:0000256" key="2">
    <source>
        <dbReference type="ARBA" id="ARBA00022980"/>
    </source>
</evidence>
<dbReference type="GO" id="GO:0009507">
    <property type="term" value="C:chloroplast"/>
    <property type="evidence" value="ECO:0007669"/>
    <property type="project" value="UniProtKB-SubCell"/>
</dbReference>
<dbReference type="GeneID" id="27986492"/>
<keyword evidence="6" id="KW-0150">Chloroplast</keyword>
<dbReference type="PROSITE" id="PS00527">
    <property type="entry name" value="RIBOSOMAL_S14"/>
    <property type="match status" value="1"/>
</dbReference>
<name>A0A191T4U0_9VIRI</name>
<accession>A0A191T4U0</accession>
<comment type="function">
    <text evidence="5">Binds 16S rRNA, required for the assembly of 30S particles.</text>
</comment>
<dbReference type="PANTHER" id="PTHR19836">
    <property type="entry name" value="30S RIBOSOMAL PROTEIN S14"/>
    <property type="match status" value="1"/>
</dbReference>
<dbReference type="EMBL" id="KU646490">
    <property type="protein sequence ID" value="ANI25411.1"/>
    <property type="molecule type" value="Genomic_DNA"/>
</dbReference>
<dbReference type="SUPFAM" id="SSF57716">
    <property type="entry name" value="Glucocorticoid receptor-like (DNA-binding domain)"/>
    <property type="match status" value="1"/>
</dbReference>
<evidence type="ECO:0000313" key="6">
    <source>
        <dbReference type="EMBL" id="ANI25411.1"/>
    </source>
</evidence>
<dbReference type="Gene3D" id="1.10.287.1480">
    <property type="match status" value="1"/>
</dbReference>
<keyword evidence="5" id="KW-0699">rRNA-binding</keyword>
<dbReference type="HAMAP" id="MF_00537">
    <property type="entry name" value="Ribosomal_uS14_1"/>
    <property type="match status" value="1"/>
</dbReference>
<keyword evidence="2 5" id="KW-0689">Ribosomal protein</keyword>
<keyword evidence="3 5" id="KW-0687">Ribonucleoprotein</keyword>
<evidence type="ECO:0000256" key="3">
    <source>
        <dbReference type="ARBA" id="ARBA00023274"/>
    </source>
</evidence>
<dbReference type="AlphaFoldDB" id="A0A191T4U0"/>
<dbReference type="GO" id="GO:0015935">
    <property type="term" value="C:small ribosomal subunit"/>
    <property type="evidence" value="ECO:0007669"/>
    <property type="project" value="TreeGrafter"/>
</dbReference>
<sequence length="100" mass="11977">MAKKSLIERENKKKILIEKYMNRRMTLKQQIKETYSLDKKLIIHRKLQNLPRNSASNRSHNRCFLTGRSRAYYRFFGLSRHFVRELAHNGLLPGVTKSSW</sequence>